<dbReference type="EMBL" id="LAZR01001437">
    <property type="protein sequence ID" value="KKN44667.1"/>
    <property type="molecule type" value="Genomic_DNA"/>
</dbReference>
<feature type="compositionally biased region" description="Acidic residues" evidence="2">
    <location>
        <begin position="234"/>
        <end position="246"/>
    </location>
</feature>
<protein>
    <recommendedName>
        <fullName evidence="3">NGN domain-containing protein</fullName>
    </recommendedName>
</protein>
<comment type="caution">
    <text evidence="4">The sequence shown here is derived from an EMBL/GenBank/DDBJ whole genome shotgun (WGS) entry which is preliminary data.</text>
</comment>
<gene>
    <name evidence="4" type="ORF">LCGC14_0690770</name>
</gene>
<accession>A0A0F9R5U9</accession>
<dbReference type="InterPro" id="IPR008991">
    <property type="entry name" value="Translation_prot_SH3-like_sf"/>
</dbReference>
<organism evidence="4">
    <name type="scientific">marine sediment metagenome</name>
    <dbReference type="NCBI Taxonomy" id="412755"/>
    <lineage>
        <taxon>unclassified sequences</taxon>
        <taxon>metagenomes</taxon>
        <taxon>ecological metagenomes</taxon>
    </lineage>
</organism>
<feature type="region of interest" description="Disordered" evidence="2">
    <location>
        <begin position="221"/>
        <end position="253"/>
    </location>
</feature>
<feature type="domain" description="NGN" evidence="3">
    <location>
        <begin position="38"/>
        <end position="118"/>
    </location>
</feature>
<name>A0A0F9R5U9_9ZZZZ</name>
<dbReference type="GO" id="GO:0006354">
    <property type="term" value="P:DNA-templated transcription elongation"/>
    <property type="evidence" value="ECO:0007669"/>
    <property type="project" value="InterPro"/>
</dbReference>
<evidence type="ECO:0000313" key="4">
    <source>
        <dbReference type="EMBL" id="KKN44667.1"/>
    </source>
</evidence>
<dbReference type="Pfam" id="PF03439">
    <property type="entry name" value="Spt5-NGN"/>
    <property type="match status" value="1"/>
</dbReference>
<dbReference type="InterPro" id="IPR011590">
    <property type="entry name" value="Spt5_arc"/>
</dbReference>
<dbReference type="NCBIfam" id="TIGR00405">
    <property type="entry name" value="KOW_elon_Spt5"/>
    <property type="match status" value="1"/>
</dbReference>
<reference evidence="4" key="1">
    <citation type="journal article" date="2015" name="Nature">
        <title>Complex archaea that bridge the gap between prokaryotes and eukaryotes.</title>
        <authorList>
            <person name="Spang A."/>
            <person name="Saw J.H."/>
            <person name="Jorgensen S.L."/>
            <person name="Zaremba-Niedzwiedzka K."/>
            <person name="Martijn J."/>
            <person name="Lind A.E."/>
            <person name="van Eijk R."/>
            <person name="Schleper C."/>
            <person name="Guy L."/>
            <person name="Ettema T.J."/>
        </authorList>
    </citation>
    <scope>NUCLEOTIDE SEQUENCE</scope>
</reference>
<dbReference type="InterPro" id="IPR036735">
    <property type="entry name" value="NGN_dom_sf"/>
</dbReference>
<dbReference type="InterPro" id="IPR005100">
    <property type="entry name" value="NGN-domain"/>
</dbReference>
<dbReference type="AlphaFoldDB" id="A0A0F9R5U9"/>
<sequence length="253" mass="29171">MVELEKKVKDQVKKKIDIKDYTIKEDLEDKDDVASTTLFAVRTTINQESNILRQIFYRFKILDVIPDIRAMLISPLLPGYVFFEAPLKRSVQIAVQGIPHIKGRIVQNIKLSELKHVLLPRSVTEYLEEGDTIEIISGVFDGSRALVMRMPHDTSSSEEVVVRLLQEETPITIKIHGDYLKLVEKKRYEDQIMPEIRVSGEIITDMAKSITFEDDLEEIEDDLGDSYRGGEVTEYIDDDDEDEEDEWAKFDGF</sequence>
<keyword evidence="1" id="KW-0805">Transcription regulation</keyword>
<evidence type="ECO:0000259" key="3">
    <source>
        <dbReference type="Pfam" id="PF03439"/>
    </source>
</evidence>
<evidence type="ECO:0000256" key="1">
    <source>
        <dbReference type="ARBA" id="ARBA00023015"/>
    </source>
</evidence>
<keyword evidence="1" id="KW-0804">Transcription</keyword>
<dbReference type="InterPro" id="IPR014722">
    <property type="entry name" value="Rib_uL2_dom2"/>
</dbReference>
<proteinExistence type="predicted"/>
<dbReference type="SUPFAM" id="SSF50104">
    <property type="entry name" value="Translation proteins SH3-like domain"/>
    <property type="match status" value="1"/>
</dbReference>
<dbReference type="GO" id="GO:0003746">
    <property type="term" value="F:translation elongation factor activity"/>
    <property type="evidence" value="ECO:0007669"/>
    <property type="project" value="InterPro"/>
</dbReference>
<dbReference type="Gene3D" id="2.30.30.30">
    <property type="match status" value="1"/>
</dbReference>
<dbReference type="Gene3D" id="3.30.70.940">
    <property type="entry name" value="NusG, N-terminal domain"/>
    <property type="match status" value="1"/>
</dbReference>
<evidence type="ECO:0000256" key="2">
    <source>
        <dbReference type="SAM" id="MobiDB-lite"/>
    </source>
</evidence>